<evidence type="ECO:0000313" key="1">
    <source>
        <dbReference type="EMBL" id="GES86211.1"/>
    </source>
</evidence>
<dbReference type="Proteomes" id="UP000615446">
    <property type="component" value="Unassembled WGS sequence"/>
</dbReference>
<proteinExistence type="predicted"/>
<protein>
    <submittedName>
        <fullName evidence="1">Uncharacterized protein</fullName>
    </submittedName>
</protein>
<accession>A0A8H3QNR0</accession>
<evidence type="ECO:0000313" key="2">
    <source>
        <dbReference type="Proteomes" id="UP000615446"/>
    </source>
</evidence>
<organism evidence="1 2">
    <name type="scientific">Rhizophagus clarus</name>
    <dbReference type="NCBI Taxonomy" id="94130"/>
    <lineage>
        <taxon>Eukaryota</taxon>
        <taxon>Fungi</taxon>
        <taxon>Fungi incertae sedis</taxon>
        <taxon>Mucoromycota</taxon>
        <taxon>Glomeromycotina</taxon>
        <taxon>Glomeromycetes</taxon>
        <taxon>Glomerales</taxon>
        <taxon>Glomeraceae</taxon>
        <taxon>Rhizophagus</taxon>
    </lineage>
</organism>
<reference evidence="1" key="1">
    <citation type="submission" date="2019-10" db="EMBL/GenBank/DDBJ databases">
        <title>Conservation and host-specific expression of non-tandemly repeated heterogenous ribosome RNA gene in arbuscular mycorrhizal fungi.</title>
        <authorList>
            <person name="Maeda T."/>
            <person name="Kobayashi Y."/>
            <person name="Nakagawa T."/>
            <person name="Ezawa T."/>
            <person name="Yamaguchi K."/>
            <person name="Bino T."/>
            <person name="Nishimoto Y."/>
            <person name="Shigenobu S."/>
            <person name="Kawaguchi M."/>
        </authorList>
    </citation>
    <scope>NUCLEOTIDE SEQUENCE</scope>
    <source>
        <strain evidence="1">HR1</strain>
    </source>
</reference>
<comment type="caution">
    <text evidence="1">The sequence shown here is derived from an EMBL/GenBank/DDBJ whole genome shotgun (WGS) entry which is preliminary data.</text>
</comment>
<gene>
    <name evidence="1" type="ORF">RCL2_001327400</name>
</gene>
<sequence>MSHKYKFLKSCSFKITATLTDDLFFIFNAHFANELLLQISPLFSGLQLNRPLEYAFLYLVSKIPMKKSIRYENGIYFAGEWRWQLLFRYLIRFKADELFSKAFETLEREFLKLKINKVFEF</sequence>
<name>A0A8H3QNR0_9GLOM</name>
<dbReference type="AlphaFoldDB" id="A0A8H3QNR0"/>
<dbReference type="EMBL" id="BLAL01000160">
    <property type="protein sequence ID" value="GES86211.1"/>
    <property type="molecule type" value="Genomic_DNA"/>
</dbReference>